<dbReference type="UniPathway" id="UPA00070">
    <property type="reaction ID" value="UER00120"/>
</dbReference>
<evidence type="ECO:0000256" key="3">
    <source>
        <dbReference type="ARBA" id="ARBA00022793"/>
    </source>
</evidence>
<evidence type="ECO:0000256" key="2">
    <source>
        <dbReference type="ARBA" id="ARBA00008847"/>
    </source>
</evidence>
<dbReference type="InterPro" id="IPR011060">
    <property type="entry name" value="RibuloseP-bd_barrel"/>
</dbReference>
<feature type="domain" description="Orotidine 5'-phosphate decarboxylase" evidence="8">
    <location>
        <begin position="20"/>
        <end position="258"/>
    </location>
</feature>
<dbReference type="EC" id="4.1.1.23" evidence="7"/>
<reference evidence="9" key="1">
    <citation type="journal article" date="2019" name="PLoS Negl. Trop. Dis.">
        <title>Revisiting the worldwide diversity of Leptospira species in the environment.</title>
        <authorList>
            <person name="Vincent A.T."/>
            <person name="Schiettekatte O."/>
            <person name="Bourhy P."/>
            <person name="Veyrier F.J."/>
            <person name="Picardeau M."/>
        </authorList>
    </citation>
    <scope>NUCLEOTIDE SEQUENCE [LARGE SCALE GENOMIC DNA]</scope>
    <source>
        <strain evidence="9">201300427</strain>
    </source>
</reference>
<dbReference type="PANTHER" id="PTHR43375">
    <property type="entry name" value="OROTIDINE 5'-PHOSPHATE DECARBOXYLASE"/>
    <property type="match status" value="1"/>
</dbReference>
<keyword evidence="4" id="KW-0665">Pyrimidine biosynthesis</keyword>
<proteinExistence type="inferred from homology"/>
<dbReference type="GO" id="GO:0044205">
    <property type="term" value="P:'de novo' UMP biosynthetic process"/>
    <property type="evidence" value="ECO:0007669"/>
    <property type="project" value="UniProtKB-UniPathway"/>
</dbReference>
<evidence type="ECO:0000313" key="9">
    <source>
        <dbReference type="EMBL" id="TGN19626.1"/>
    </source>
</evidence>
<gene>
    <name evidence="9" type="primary">pyrF</name>
    <name evidence="9" type="ORF">EHS15_07530</name>
</gene>
<comment type="pathway">
    <text evidence="1">Pyrimidine metabolism; UMP biosynthesis via de novo pathway; UMP from orotate: step 2/2.</text>
</comment>
<dbReference type="InterPro" id="IPR011995">
    <property type="entry name" value="OMPdecase_type-2"/>
</dbReference>
<accession>A0A4V6QMX1</accession>
<keyword evidence="5 9" id="KW-0456">Lyase</keyword>
<dbReference type="Pfam" id="PF00215">
    <property type="entry name" value="OMPdecase"/>
    <property type="match status" value="1"/>
</dbReference>
<comment type="similarity">
    <text evidence="2">Belongs to the OMP decarboxylase family. Type 2 subfamily.</text>
</comment>
<comment type="catalytic activity">
    <reaction evidence="6">
        <text>orotidine 5'-phosphate + H(+) = UMP + CO2</text>
        <dbReference type="Rhea" id="RHEA:11596"/>
        <dbReference type="ChEBI" id="CHEBI:15378"/>
        <dbReference type="ChEBI" id="CHEBI:16526"/>
        <dbReference type="ChEBI" id="CHEBI:57538"/>
        <dbReference type="ChEBI" id="CHEBI:57865"/>
        <dbReference type="EC" id="4.1.1.23"/>
    </reaction>
</comment>
<evidence type="ECO:0000259" key="8">
    <source>
        <dbReference type="SMART" id="SM00934"/>
    </source>
</evidence>
<dbReference type="Proteomes" id="UP000298058">
    <property type="component" value="Unassembled WGS sequence"/>
</dbReference>
<dbReference type="Gene3D" id="3.20.20.70">
    <property type="entry name" value="Aldolase class I"/>
    <property type="match status" value="1"/>
</dbReference>
<dbReference type="SUPFAM" id="SSF51366">
    <property type="entry name" value="Ribulose-phoshate binding barrel"/>
    <property type="match status" value="1"/>
</dbReference>
<comment type="caution">
    <text evidence="9">The sequence shown here is derived from an EMBL/GenBank/DDBJ whole genome shotgun (WGS) entry which is preliminary data.</text>
</comment>
<organism evidence="9 10">
    <name type="scientific">Leptospira idonii</name>
    <dbReference type="NCBI Taxonomy" id="1193500"/>
    <lineage>
        <taxon>Bacteria</taxon>
        <taxon>Pseudomonadati</taxon>
        <taxon>Spirochaetota</taxon>
        <taxon>Spirochaetia</taxon>
        <taxon>Leptospirales</taxon>
        <taxon>Leptospiraceae</taxon>
        <taxon>Leptospira</taxon>
    </lineage>
</organism>
<dbReference type="SMART" id="SM00934">
    <property type="entry name" value="OMPdecase"/>
    <property type="match status" value="1"/>
</dbReference>
<evidence type="ECO:0000313" key="10">
    <source>
        <dbReference type="Proteomes" id="UP000298058"/>
    </source>
</evidence>
<evidence type="ECO:0000256" key="6">
    <source>
        <dbReference type="ARBA" id="ARBA00049157"/>
    </source>
</evidence>
<dbReference type="CDD" id="cd04725">
    <property type="entry name" value="OMP_decarboxylase_like"/>
    <property type="match status" value="1"/>
</dbReference>
<dbReference type="GO" id="GO:0004590">
    <property type="term" value="F:orotidine-5'-phosphate decarboxylase activity"/>
    <property type="evidence" value="ECO:0007669"/>
    <property type="project" value="UniProtKB-UniRule"/>
</dbReference>
<name>A0A4V6QMX1_9LEPT</name>
<sequence>MGTSSFLKKFTKRREELSSLLSVGLDPEWEKLPSVCLSSETPLFSFSKSIVEKTHPYATAWKPNLAFFERFGAKGFREFEMYVDLCRAICPEVPIIADAKRGDLANTAKEYAKYYFETLQVEALTVNPYMGRDTLLPYLDVGGFIFILGLTSNPSSSDLQKLVIQGKGEFLYEEVSDFTARLESEYPGQVGIVVGGTHPAELKKIRDRHPSLIFLIPGFGAQGGSLEEIYAAAGKNSVINSSRGITLLTKEDNFADLAEKKALEIHTQMSRLFG</sequence>
<evidence type="ECO:0000256" key="7">
    <source>
        <dbReference type="NCBIfam" id="TIGR02127"/>
    </source>
</evidence>
<dbReference type="GO" id="GO:0006207">
    <property type="term" value="P:'de novo' pyrimidine nucleobase biosynthetic process"/>
    <property type="evidence" value="ECO:0007669"/>
    <property type="project" value="InterPro"/>
</dbReference>
<evidence type="ECO:0000256" key="4">
    <source>
        <dbReference type="ARBA" id="ARBA00022975"/>
    </source>
</evidence>
<dbReference type="InterPro" id="IPR001754">
    <property type="entry name" value="OMPdeCOase_dom"/>
</dbReference>
<dbReference type="OrthoDB" id="9808470at2"/>
<dbReference type="RefSeq" id="WP_135759942.1">
    <property type="nucleotide sequence ID" value="NZ_RQHW01000028.1"/>
</dbReference>
<dbReference type="NCBIfam" id="TIGR02127">
    <property type="entry name" value="pyrF_sub2"/>
    <property type="match status" value="1"/>
</dbReference>
<dbReference type="InterPro" id="IPR013785">
    <property type="entry name" value="Aldolase_TIM"/>
</dbReference>
<protein>
    <recommendedName>
        <fullName evidence="7">Orotidine-5'-phosphate decarboxylase</fullName>
        <ecNumber evidence="7">4.1.1.23</ecNumber>
    </recommendedName>
</protein>
<dbReference type="AlphaFoldDB" id="A0A4V6QMX1"/>
<dbReference type="PANTHER" id="PTHR43375:SF1">
    <property type="entry name" value="OROTIDINE 5'-PHOSPHATE DECARBOXYLASE"/>
    <property type="match status" value="1"/>
</dbReference>
<dbReference type="EMBL" id="RQHW01000028">
    <property type="protein sequence ID" value="TGN19626.1"/>
    <property type="molecule type" value="Genomic_DNA"/>
</dbReference>
<keyword evidence="3" id="KW-0210">Decarboxylase</keyword>
<keyword evidence="10" id="KW-1185">Reference proteome</keyword>
<evidence type="ECO:0000256" key="5">
    <source>
        <dbReference type="ARBA" id="ARBA00023239"/>
    </source>
</evidence>
<evidence type="ECO:0000256" key="1">
    <source>
        <dbReference type="ARBA" id="ARBA00004861"/>
    </source>
</evidence>